<keyword evidence="2" id="KW-1185">Reference proteome</keyword>
<dbReference type="InParanoid" id="G4T8H9"/>
<evidence type="ECO:0000313" key="1">
    <source>
        <dbReference type="EMBL" id="CCA67622.1"/>
    </source>
</evidence>
<name>G4T8H9_SERID</name>
<sequence length="118" mass="13396">MYTEHRYDWEKLNHSVTDKDEAYGSASRYLVCGLDPTQMDSAAYHTSNVASKFHCEYLSRDNLHSELISRTTGRICLSVKRQRLHTSTLIAGAVPNGCLYVLKLKTERSGEKSLIIRS</sequence>
<reference evidence="1 2" key="1">
    <citation type="journal article" date="2011" name="PLoS Pathog.">
        <title>Endophytic Life Strategies Decoded by Genome and Transcriptome Analyses of the Mutualistic Root Symbiont Piriformospora indica.</title>
        <authorList>
            <person name="Zuccaro A."/>
            <person name="Lahrmann U."/>
            <person name="Guldener U."/>
            <person name="Langen G."/>
            <person name="Pfiffi S."/>
            <person name="Biedenkopf D."/>
            <person name="Wong P."/>
            <person name="Samans B."/>
            <person name="Grimm C."/>
            <person name="Basiewicz M."/>
            <person name="Murat C."/>
            <person name="Martin F."/>
            <person name="Kogel K.H."/>
        </authorList>
    </citation>
    <scope>NUCLEOTIDE SEQUENCE [LARGE SCALE GENOMIC DNA]</scope>
    <source>
        <strain evidence="1 2">DSM 11827</strain>
    </source>
</reference>
<comment type="caution">
    <text evidence="1">The sequence shown here is derived from an EMBL/GenBank/DDBJ whole genome shotgun (WGS) entry which is preliminary data.</text>
</comment>
<dbReference type="HOGENOM" id="CLU_2074071_0_0_1"/>
<dbReference type="Proteomes" id="UP000007148">
    <property type="component" value="Unassembled WGS sequence"/>
</dbReference>
<organism evidence="1 2">
    <name type="scientific">Serendipita indica (strain DSM 11827)</name>
    <name type="common">Root endophyte fungus</name>
    <name type="synonym">Piriformospora indica</name>
    <dbReference type="NCBI Taxonomy" id="1109443"/>
    <lineage>
        <taxon>Eukaryota</taxon>
        <taxon>Fungi</taxon>
        <taxon>Dikarya</taxon>
        <taxon>Basidiomycota</taxon>
        <taxon>Agaricomycotina</taxon>
        <taxon>Agaricomycetes</taxon>
        <taxon>Sebacinales</taxon>
        <taxon>Serendipitaceae</taxon>
        <taxon>Serendipita</taxon>
    </lineage>
</organism>
<dbReference type="AlphaFoldDB" id="G4T8H9"/>
<protein>
    <submittedName>
        <fullName evidence="1">Uncharacterized protein</fullName>
    </submittedName>
</protein>
<accession>G4T8H9</accession>
<gene>
    <name evidence="1" type="ORF">PIIN_01450</name>
</gene>
<evidence type="ECO:0000313" key="2">
    <source>
        <dbReference type="Proteomes" id="UP000007148"/>
    </source>
</evidence>
<dbReference type="EMBL" id="CAFZ01000017">
    <property type="protein sequence ID" value="CCA67622.1"/>
    <property type="molecule type" value="Genomic_DNA"/>
</dbReference>
<proteinExistence type="predicted"/>